<dbReference type="PROSITE" id="PS51257">
    <property type="entry name" value="PROKAR_LIPOPROTEIN"/>
    <property type="match status" value="1"/>
</dbReference>
<keyword evidence="1" id="KW-0732">Signal</keyword>
<protein>
    <recommendedName>
        <fullName evidence="4">DUF4348 domain-containing protein</fullName>
    </recommendedName>
</protein>
<name>A0ABW9JCH3_9SPHI</name>
<dbReference type="Proteomes" id="UP001517367">
    <property type="component" value="Unassembled WGS sequence"/>
</dbReference>
<evidence type="ECO:0000313" key="2">
    <source>
        <dbReference type="EMBL" id="MFN0290100.1"/>
    </source>
</evidence>
<keyword evidence="3" id="KW-1185">Reference proteome</keyword>
<feature type="signal peptide" evidence="1">
    <location>
        <begin position="1"/>
        <end position="21"/>
    </location>
</feature>
<dbReference type="EMBL" id="SRMP02000001">
    <property type="protein sequence ID" value="MFN0290100.1"/>
    <property type="molecule type" value="Genomic_DNA"/>
</dbReference>
<organism evidence="2 3">
    <name type="scientific">Pedobacter helvus</name>
    <dbReference type="NCBI Taxonomy" id="2563444"/>
    <lineage>
        <taxon>Bacteria</taxon>
        <taxon>Pseudomonadati</taxon>
        <taxon>Bacteroidota</taxon>
        <taxon>Sphingobacteriia</taxon>
        <taxon>Sphingobacteriales</taxon>
        <taxon>Sphingobacteriaceae</taxon>
        <taxon>Pedobacter</taxon>
    </lineage>
</organism>
<reference evidence="2 3" key="1">
    <citation type="submission" date="2024-12" db="EMBL/GenBank/DDBJ databases">
        <authorList>
            <person name="Hu S."/>
        </authorList>
    </citation>
    <scope>NUCLEOTIDE SEQUENCE [LARGE SCALE GENOMIC DNA]</scope>
    <source>
        <strain evidence="2 3">P-25</strain>
    </source>
</reference>
<gene>
    <name evidence="2" type="ORF">E5L68_001790</name>
</gene>
<accession>A0ABW9JCH3</accession>
<evidence type="ECO:0000313" key="3">
    <source>
        <dbReference type="Proteomes" id="UP001517367"/>
    </source>
</evidence>
<comment type="caution">
    <text evidence="2">The sequence shown here is derived from an EMBL/GenBank/DDBJ whole genome shotgun (WGS) entry which is preliminary data.</text>
</comment>
<evidence type="ECO:0008006" key="4">
    <source>
        <dbReference type="Google" id="ProtNLM"/>
    </source>
</evidence>
<sequence>MKKIFFASMFLLLSIASCSQKVSFLSLSEKIYEKNGSQQSVFKLNRYKRDARKKIYSNEGASFLRGKIDTLYLLEGYNIETGTFYCTIWDKENSISYSYFREKLEVQSRSVFTEHQILLVTRWDVPAIRKEEDVNGNWLDNNLQINAFRCYKEGRDWRVEEISFKNFYDPKRDH</sequence>
<proteinExistence type="predicted"/>
<feature type="chain" id="PRO_5045460244" description="DUF4348 domain-containing protein" evidence="1">
    <location>
        <begin position="22"/>
        <end position="174"/>
    </location>
</feature>
<evidence type="ECO:0000256" key="1">
    <source>
        <dbReference type="SAM" id="SignalP"/>
    </source>
</evidence>
<dbReference type="RefSeq" id="WP_138727695.1">
    <property type="nucleotide sequence ID" value="NZ_SRMP02000001.1"/>
</dbReference>